<evidence type="ECO:0000259" key="6">
    <source>
        <dbReference type="Pfam" id="PF07842"/>
    </source>
</evidence>
<organism evidence="7">
    <name type="scientific">Papilio xuthus</name>
    <name type="common">Asian swallowtail butterfly</name>
    <dbReference type="NCBI Taxonomy" id="66420"/>
    <lineage>
        <taxon>Eukaryota</taxon>
        <taxon>Metazoa</taxon>
        <taxon>Ecdysozoa</taxon>
        <taxon>Arthropoda</taxon>
        <taxon>Hexapoda</taxon>
        <taxon>Insecta</taxon>
        <taxon>Pterygota</taxon>
        <taxon>Neoptera</taxon>
        <taxon>Endopterygota</taxon>
        <taxon>Lepidoptera</taxon>
        <taxon>Glossata</taxon>
        <taxon>Ditrysia</taxon>
        <taxon>Papilionoidea</taxon>
        <taxon>Papilionidae</taxon>
        <taxon>Papilioninae</taxon>
        <taxon>Papilio</taxon>
    </lineage>
</organism>
<evidence type="ECO:0000256" key="4">
    <source>
        <dbReference type="SAM" id="Coils"/>
    </source>
</evidence>
<protein>
    <submittedName>
        <fullName evidence="7">PAX3- and PAX7-binding protein 1</fullName>
    </submittedName>
</protein>
<feature type="compositionally biased region" description="Basic and acidic residues" evidence="5">
    <location>
        <begin position="79"/>
        <end position="89"/>
    </location>
</feature>
<dbReference type="GeneID" id="106114578"/>
<feature type="region of interest" description="Disordered" evidence="5">
    <location>
        <begin position="421"/>
        <end position="477"/>
    </location>
</feature>
<dbReference type="InterPro" id="IPR022783">
    <property type="entry name" value="GCFC_dom"/>
</dbReference>
<reference evidence="7" key="1">
    <citation type="submission" date="2025-08" db="UniProtKB">
        <authorList>
            <consortium name="RefSeq"/>
        </authorList>
    </citation>
    <scope>IDENTIFICATION</scope>
</reference>
<dbReference type="AlphaFoldDB" id="A0AAJ6Z1M0"/>
<dbReference type="Pfam" id="PF07842">
    <property type="entry name" value="GCFC"/>
    <property type="match status" value="1"/>
</dbReference>
<feature type="compositionally biased region" description="Basic and acidic residues" evidence="5">
    <location>
        <begin position="427"/>
        <end position="441"/>
    </location>
</feature>
<proteinExistence type="inferred from homology"/>
<dbReference type="Proteomes" id="UP000694872">
    <property type="component" value="Unplaced"/>
</dbReference>
<evidence type="ECO:0000313" key="7">
    <source>
        <dbReference type="RefSeq" id="XP_013163295.1"/>
    </source>
</evidence>
<comment type="similarity">
    <text evidence="2">Belongs to the GCF family.</text>
</comment>
<sequence length="843" mass="93481">MSLFRKPKKIQRRVFCADDDDDGDPEPPPPPIISQKKENKPVKNTTLLSFADEEDDGEVFKVKKSSQSKKLAKRREKEKRRVPDGDNNKYDNNSPEDTMDNEDMEEKPKVKKKVSLEGLILSGREALAADGAGDLSDDEMEAEEDSRGFHLYRAESVRAALAQPGHIPDAALIHAARKTRQQARELGDFVPIRSEAAPGSRLIRDDGSGDDDDEDGRIEVCGLVLPSDKPKRGTAAASEEELDSEAEEWEKQQIQKAMPANIDITGDGNTELNPFAVLPPAPQVSDTSHLRTLLTADKTAPTTAQQLLEALTSRLEELQAERSVTASKREEVRTRLLLAARMRESRAARRNHLDAAYRRAQAARGYITDLVECLDEKMPQLEALEARALQLHRRRCEFLVERRRADVRDQAQDVLALAARPGVAKPVDSEEKTRRAAEREGRRRARRMRREAVAAAAGAGVPAHRDGDSSDDDLPPTEQQHFTLEIEAIRQLSSQVFADALPAWRSVRGVCARVSRWRRSQPALYNDAYVADCLPRLLAPYIRHELILWNPLADEDNEDYEKMDWYKCLMMYGVRAERLSSDSELSSEEEAGPGTVLGAGLSEAALRDDPDLLLVPTLINKVVLPKVTELVEQAWDPMCVRACVRLRRVLERACALPGGPALRRLATAARARLAAALHADVFLPALPPHVLEGAGGAFWRRCVGAGVRLLRAALALSAPPPTLNADALVLSLIETLCCAAGAAPGVQAAAAGAALADTLPRSGPLRTHALRRLARLAQLALTRLQSDNPVHMYVYISYHNYLPIIKIFHKNEKLSRNKVIKLCFKTINTYIYIYDQTQSSFLN</sequence>
<dbReference type="InterPro" id="IPR012890">
    <property type="entry name" value="GCFC2-like"/>
</dbReference>
<dbReference type="PANTHER" id="PTHR12214:SF0">
    <property type="entry name" value="LD29489P"/>
    <property type="match status" value="1"/>
</dbReference>
<feature type="coiled-coil region" evidence="4">
    <location>
        <begin position="308"/>
        <end position="335"/>
    </location>
</feature>
<comment type="subcellular location">
    <subcellularLocation>
        <location evidence="1">Nucleus</location>
    </subcellularLocation>
</comment>
<dbReference type="GO" id="GO:0000398">
    <property type="term" value="P:mRNA splicing, via spliceosome"/>
    <property type="evidence" value="ECO:0007669"/>
    <property type="project" value="InterPro"/>
</dbReference>
<evidence type="ECO:0000256" key="5">
    <source>
        <dbReference type="SAM" id="MobiDB-lite"/>
    </source>
</evidence>
<evidence type="ECO:0000256" key="1">
    <source>
        <dbReference type="ARBA" id="ARBA00004123"/>
    </source>
</evidence>
<dbReference type="PANTHER" id="PTHR12214">
    <property type="entry name" value="GC-RICH SEQUENCE DNA-BINDING FACTOR"/>
    <property type="match status" value="1"/>
</dbReference>
<evidence type="ECO:0000256" key="3">
    <source>
        <dbReference type="ARBA" id="ARBA00023242"/>
    </source>
</evidence>
<keyword evidence="3" id="KW-0539">Nucleus</keyword>
<dbReference type="RefSeq" id="XP_013163295.1">
    <property type="nucleotide sequence ID" value="XM_013307841.1"/>
</dbReference>
<accession>A0AAJ6Z1M0</accession>
<dbReference type="GO" id="GO:0003677">
    <property type="term" value="F:DNA binding"/>
    <property type="evidence" value="ECO:0007669"/>
    <property type="project" value="InterPro"/>
</dbReference>
<feature type="compositionally biased region" description="Basic residues" evidence="5">
    <location>
        <begin position="62"/>
        <end position="78"/>
    </location>
</feature>
<feature type="region of interest" description="Disordered" evidence="5">
    <location>
        <begin position="1"/>
        <end position="111"/>
    </location>
</feature>
<name>A0AAJ6Z1M0_PAPXU</name>
<dbReference type="KEGG" id="pxu:106114578"/>
<evidence type="ECO:0000256" key="2">
    <source>
        <dbReference type="ARBA" id="ARBA00010801"/>
    </source>
</evidence>
<dbReference type="GO" id="GO:0005634">
    <property type="term" value="C:nucleus"/>
    <property type="evidence" value="ECO:0007669"/>
    <property type="project" value="UniProtKB-SubCell"/>
</dbReference>
<feature type="domain" description="GCF C-terminal" evidence="6">
    <location>
        <begin position="510"/>
        <end position="679"/>
    </location>
</feature>
<gene>
    <name evidence="7" type="primary">LOC106114578</name>
</gene>
<keyword evidence="4" id="KW-0175">Coiled coil</keyword>
<feature type="compositionally biased region" description="Basic residues" evidence="5">
    <location>
        <begin position="1"/>
        <end position="12"/>
    </location>
</feature>